<protein>
    <submittedName>
        <fullName evidence="2">Suppressor of G2 allele of SKP1</fullName>
    </submittedName>
</protein>
<dbReference type="SUPFAM" id="SSF49764">
    <property type="entry name" value="HSP20-like chaperones"/>
    <property type="match status" value="1"/>
</dbReference>
<evidence type="ECO:0000259" key="1">
    <source>
        <dbReference type="PROSITE" id="PS51203"/>
    </source>
</evidence>
<feature type="domain" description="CS" evidence="1">
    <location>
        <begin position="152"/>
        <end position="237"/>
    </location>
</feature>
<name>A0ABR2KMK4_9EUKA</name>
<dbReference type="SUPFAM" id="SSF48452">
    <property type="entry name" value="TPR-like"/>
    <property type="match status" value="1"/>
</dbReference>
<comment type="caution">
    <text evidence="2">The sequence shown here is derived from an EMBL/GenBank/DDBJ whole genome shotgun (WGS) entry which is preliminary data.</text>
</comment>
<dbReference type="Pfam" id="PF04969">
    <property type="entry name" value="CS"/>
    <property type="match status" value="1"/>
</dbReference>
<dbReference type="Proteomes" id="UP001470230">
    <property type="component" value="Unassembled WGS sequence"/>
</dbReference>
<dbReference type="InterPro" id="IPR044563">
    <property type="entry name" value="Sgt1-like"/>
</dbReference>
<accession>A0ABR2KMK4</accession>
<dbReference type="EMBL" id="JAPFFF010000004">
    <property type="protein sequence ID" value="KAK8891966.1"/>
    <property type="molecule type" value="Genomic_DNA"/>
</dbReference>
<dbReference type="PROSITE" id="PS51203">
    <property type="entry name" value="CS"/>
    <property type="match status" value="1"/>
</dbReference>
<dbReference type="InterPro" id="IPR007052">
    <property type="entry name" value="CS_dom"/>
</dbReference>
<evidence type="ECO:0000313" key="2">
    <source>
        <dbReference type="EMBL" id="KAK8891966.1"/>
    </source>
</evidence>
<dbReference type="Gene3D" id="1.25.40.10">
    <property type="entry name" value="Tetratricopeptide repeat domain"/>
    <property type="match status" value="1"/>
</dbReference>
<keyword evidence="3" id="KW-1185">Reference proteome</keyword>
<evidence type="ECO:0000313" key="3">
    <source>
        <dbReference type="Proteomes" id="UP001470230"/>
    </source>
</evidence>
<dbReference type="Pfam" id="PF12895">
    <property type="entry name" value="ANAPC3"/>
    <property type="match status" value="1"/>
</dbReference>
<reference evidence="2 3" key="1">
    <citation type="submission" date="2024-04" db="EMBL/GenBank/DDBJ databases">
        <title>Tritrichomonas musculus Genome.</title>
        <authorList>
            <person name="Alves-Ferreira E."/>
            <person name="Grigg M."/>
            <person name="Lorenzi H."/>
            <person name="Galac M."/>
        </authorList>
    </citation>
    <scope>NUCLEOTIDE SEQUENCE [LARGE SCALE GENOMIC DNA]</scope>
    <source>
        <strain evidence="2 3">EAF2021</strain>
    </source>
</reference>
<dbReference type="InterPro" id="IPR008978">
    <property type="entry name" value="HSP20-like_chaperone"/>
</dbReference>
<dbReference type="InterPro" id="IPR011990">
    <property type="entry name" value="TPR-like_helical_dom_sf"/>
</dbReference>
<proteinExistence type="predicted"/>
<organism evidence="2 3">
    <name type="scientific">Tritrichomonas musculus</name>
    <dbReference type="NCBI Taxonomy" id="1915356"/>
    <lineage>
        <taxon>Eukaryota</taxon>
        <taxon>Metamonada</taxon>
        <taxon>Parabasalia</taxon>
        <taxon>Tritrichomonadida</taxon>
        <taxon>Tritrichomonadidae</taxon>
        <taxon>Tritrichomonas</taxon>
    </lineage>
</organism>
<sequence>MKNIPKPERNWTYKESEFYLLAEQGRFEEAIDLISKIQVDYDPKILLLKLQCYLRSGKAYEALQIAVELENDGINLPQLSMLKGECLYNLKEYESALIIFKKCYEEENTPEIGRWVQKCEVHLTDDGDTQAMDIFDFSPPLTDFSEEEEYDDPIINYDYFQTNTHVILFIDVVGAKKNSYAQFHNKSVDVYVDIYDVKLHFQLYGEIDPSQSSFTIGPYSIECKLLKAAPGDWERFEEKHVCDYE</sequence>
<gene>
    <name evidence="2" type="ORF">M9Y10_029188</name>
</gene>
<dbReference type="Gene3D" id="2.60.40.790">
    <property type="match status" value="1"/>
</dbReference>
<dbReference type="PANTHER" id="PTHR45862">
    <property type="entry name" value="PROTEIN SGT1 HOMOLOG"/>
    <property type="match status" value="1"/>
</dbReference>